<keyword evidence="2" id="KW-1185">Reference proteome</keyword>
<dbReference type="EMBL" id="VCIW01000007">
    <property type="protein sequence ID" value="TLS51759.1"/>
    <property type="molecule type" value="Genomic_DNA"/>
</dbReference>
<evidence type="ECO:0000313" key="1">
    <source>
        <dbReference type="EMBL" id="TLS51759.1"/>
    </source>
</evidence>
<proteinExistence type="predicted"/>
<evidence type="ECO:0000313" key="2">
    <source>
        <dbReference type="Proteomes" id="UP000309676"/>
    </source>
</evidence>
<dbReference type="AlphaFoldDB" id="A0A5R9G9J1"/>
<accession>A0A5R9G9J1</accession>
<sequence length="920" mass="99997">MKGTMNGGGTTTVRRSFPVAPGETIRKGDVVTVFDDLAYKNAELPLDALPKFSPDVLYLRPDEQSRAVHAIGSDEFIQIASTDHHIRIARLAAGPDGIVEKAGKLLPVFGVEGIDRILFKPLDEGTGLLCYLEHNTVLWRFLAVRWAGGDGLELGGPFVTELSTNGLPEIESAGADSFLMVWHCVLAEPPRMKARLGAIGSDLSVAMPADAYAFEGVPLLSDRFAFAKLGEGRYVVNCFIGDPQPTVATQALFVREGRIELGGRAVWRPPASKNVEMRALALSPDRYILLNKTESRLDIYNVAMLNDVPSMAAPFQVTVSGLFFDAVRLSDRRFAVAYNDRNAGSLTTTMFEASATGNAVLSLFSRGMLGTIRGNANRLRFVSLGESLYVLTFNSEASSYADYTQALLLRMTADMTAFEDVLVKEQLTNVWDRGCEAEYFHFCALGTTGRFIVSGSGRMKLFRCGWTPLRFIDAGVGEFSSETGDYYSSDRLFDVVALSNGYVVLAYRERDTWHGKLSVFEPRPGGYRPIASHTFSYSHVDNLAIVEIAPGKIALQYRQRIKPTYDSGGSEREVKVLVAKVTSEGLTEKATTSFEPEPYKETRLFPLAGDRLLVLGLNHKIDLFARVFRYREAGATPSFEPLGEALRLDYERANFTAARLGPNLFAATSAGSFLVEAREDGTLISSGRLSLETSGSETHGMLDEEDGHVACLLTDSASGAIETVRYAKLGGRLFQAGDAAARKEKLERIVTELRRMRGKTAFVYKARWTKGMTSQPGRPASDLRLALLDAGSAADGAPPKDRFYPFPSSPGTPSVFLPIDDRRAFCAMSDGRNNQIYTIAYLDDAFLAFGRPYVTPSGIAGSDGTEGQSIEVTLRGIAEVPGATLQAGTAYASGRDGRLSVEPGGRTVGVAVSASELLIE</sequence>
<reference evidence="1 2" key="1">
    <citation type="submission" date="2019-05" db="EMBL/GenBank/DDBJ databases">
        <authorList>
            <person name="Narsing Rao M.P."/>
            <person name="Li W.J."/>
        </authorList>
    </citation>
    <scope>NUCLEOTIDE SEQUENCE [LARGE SCALE GENOMIC DNA]</scope>
    <source>
        <strain evidence="1 2">SYSU_K30003</strain>
    </source>
</reference>
<gene>
    <name evidence="1" type="ORF">FE782_12645</name>
</gene>
<protein>
    <submittedName>
        <fullName evidence="1">Uncharacterized protein</fullName>
    </submittedName>
</protein>
<organism evidence="1 2">
    <name type="scientific">Paenibacillus antri</name>
    <dbReference type="NCBI Taxonomy" id="2582848"/>
    <lineage>
        <taxon>Bacteria</taxon>
        <taxon>Bacillati</taxon>
        <taxon>Bacillota</taxon>
        <taxon>Bacilli</taxon>
        <taxon>Bacillales</taxon>
        <taxon>Paenibacillaceae</taxon>
        <taxon>Paenibacillus</taxon>
    </lineage>
</organism>
<name>A0A5R9G9J1_9BACL</name>
<comment type="caution">
    <text evidence="1">The sequence shown here is derived from an EMBL/GenBank/DDBJ whole genome shotgun (WGS) entry which is preliminary data.</text>
</comment>
<dbReference type="Proteomes" id="UP000309676">
    <property type="component" value="Unassembled WGS sequence"/>
</dbReference>